<dbReference type="SUPFAM" id="SSF111331">
    <property type="entry name" value="NAD kinase/diacylglycerol kinase-like"/>
    <property type="match status" value="1"/>
</dbReference>
<keyword evidence="4" id="KW-0067">ATP-binding</keyword>
<dbReference type="InterPro" id="IPR001206">
    <property type="entry name" value="Diacylglycerol_kinase_cat_dom"/>
</dbReference>
<dbReference type="InterPro" id="IPR016064">
    <property type="entry name" value="NAD/diacylglycerol_kinase_sf"/>
</dbReference>
<dbReference type="Pfam" id="PF00781">
    <property type="entry name" value="DAGK_cat"/>
    <property type="match status" value="1"/>
</dbReference>
<reference evidence="6" key="1">
    <citation type="journal article" date="2014" name="Int. J. Syst. Evol. Microbiol.">
        <title>Complete genome sequence of Corynebacterium casei LMG S-19264T (=DSM 44701T), isolated from a smear-ripened cheese.</title>
        <authorList>
            <consortium name="US DOE Joint Genome Institute (JGI-PGF)"/>
            <person name="Walter F."/>
            <person name="Albersmeier A."/>
            <person name="Kalinowski J."/>
            <person name="Ruckert C."/>
        </authorList>
    </citation>
    <scope>NUCLEOTIDE SEQUENCE</scope>
    <source>
        <strain evidence="6">CGMCC 1.12919</strain>
    </source>
</reference>
<gene>
    <name evidence="6" type="ORF">GCM10010994_13210</name>
</gene>
<evidence type="ECO:0000256" key="1">
    <source>
        <dbReference type="ARBA" id="ARBA00022679"/>
    </source>
</evidence>
<evidence type="ECO:0000256" key="3">
    <source>
        <dbReference type="ARBA" id="ARBA00022777"/>
    </source>
</evidence>
<dbReference type="InterPro" id="IPR045540">
    <property type="entry name" value="YegS/DAGK_C"/>
</dbReference>
<accession>A0A916U0F4</accession>
<comment type="caution">
    <text evidence="6">The sequence shown here is derived from an EMBL/GenBank/DDBJ whole genome shotgun (WGS) entry which is preliminary data.</text>
</comment>
<dbReference type="SMART" id="SM00046">
    <property type="entry name" value="DAGKc"/>
    <property type="match status" value="1"/>
</dbReference>
<dbReference type="PANTHER" id="PTHR12358">
    <property type="entry name" value="SPHINGOSINE KINASE"/>
    <property type="match status" value="1"/>
</dbReference>
<evidence type="ECO:0000259" key="5">
    <source>
        <dbReference type="PROSITE" id="PS50146"/>
    </source>
</evidence>
<keyword evidence="2" id="KW-0547">Nucleotide-binding</keyword>
<dbReference type="InterPro" id="IPR050187">
    <property type="entry name" value="Lipid_Phosphate_FormReg"/>
</dbReference>
<dbReference type="InterPro" id="IPR017438">
    <property type="entry name" value="ATP-NAD_kinase_N"/>
</dbReference>
<dbReference type="Proteomes" id="UP000637002">
    <property type="component" value="Unassembled WGS sequence"/>
</dbReference>
<evidence type="ECO:0000313" key="6">
    <source>
        <dbReference type="EMBL" id="GGC55651.1"/>
    </source>
</evidence>
<dbReference type="PANTHER" id="PTHR12358:SF54">
    <property type="entry name" value="SPHINGOSINE KINASE RELATED PROTEIN"/>
    <property type="match status" value="1"/>
</dbReference>
<keyword evidence="3 6" id="KW-0418">Kinase</keyword>
<sequence>MRRHVAVVINKSSGSLIGTPLADRIAQHLAEAGVDATLVPDDRPLPARVEAALAVGADAVVVGGGDGTIACAAQLLYGRDVALGIIPLGTMNLLAKDLGIPLDPATACRALADGGVRQIDVGTVNGHVFLCNSVLGIPSRLARLRERERGRMGPAAYWRLAVAGARAFGRYPSLRIAIDMGDGPRRVRTWALAVASNDYDEGVGQIMSRSKLDDGELAVYVTGPFGIWRIMRLALGMAIGNWRKTPGLERYRTAGLSVHSRRSSLRLMNDGEILRLPPPLEYRIRQRALSVIVPRAAPGPALRSGAGAAAAPAAR</sequence>
<dbReference type="Pfam" id="PF19279">
    <property type="entry name" value="YegS_C"/>
    <property type="match status" value="1"/>
</dbReference>
<evidence type="ECO:0000256" key="2">
    <source>
        <dbReference type="ARBA" id="ARBA00022741"/>
    </source>
</evidence>
<reference evidence="6" key="2">
    <citation type="submission" date="2020-09" db="EMBL/GenBank/DDBJ databases">
        <authorList>
            <person name="Sun Q."/>
            <person name="Zhou Y."/>
        </authorList>
    </citation>
    <scope>NUCLEOTIDE SEQUENCE</scope>
    <source>
        <strain evidence="6">CGMCC 1.12919</strain>
    </source>
</reference>
<dbReference type="RefSeq" id="WP_244641831.1">
    <property type="nucleotide sequence ID" value="NZ_BMGG01000002.1"/>
</dbReference>
<protein>
    <submittedName>
        <fullName evidence="6">Diacylglycerol kinase</fullName>
    </submittedName>
</protein>
<dbReference type="Gene3D" id="3.40.50.10330">
    <property type="entry name" value="Probable inorganic polyphosphate/atp-NAD kinase, domain 1"/>
    <property type="match status" value="1"/>
</dbReference>
<dbReference type="EMBL" id="BMGG01000002">
    <property type="protein sequence ID" value="GGC55651.1"/>
    <property type="molecule type" value="Genomic_DNA"/>
</dbReference>
<keyword evidence="1" id="KW-0808">Transferase</keyword>
<dbReference type="AlphaFoldDB" id="A0A916U0F4"/>
<evidence type="ECO:0000313" key="7">
    <source>
        <dbReference type="Proteomes" id="UP000637002"/>
    </source>
</evidence>
<name>A0A916U0F4_9HYPH</name>
<organism evidence="6 7">
    <name type="scientific">Chelatococcus reniformis</name>
    <dbReference type="NCBI Taxonomy" id="1494448"/>
    <lineage>
        <taxon>Bacteria</taxon>
        <taxon>Pseudomonadati</taxon>
        <taxon>Pseudomonadota</taxon>
        <taxon>Alphaproteobacteria</taxon>
        <taxon>Hyphomicrobiales</taxon>
        <taxon>Chelatococcaceae</taxon>
        <taxon>Chelatococcus</taxon>
    </lineage>
</organism>
<feature type="domain" description="DAGKc" evidence="5">
    <location>
        <begin position="1"/>
        <end position="127"/>
    </location>
</feature>
<dbReference type="GO" id="GO:0005524">
    <property type="term" value="F:ATP binding"/>
    <property type="evidence" value="ECO:0007669"/>
    <property type="project" value="UniProtKB-KW"/>
</dbReference>
<keyword evidence="7" id="KW-1185">Reference proteome</keyword>
<dbReference type="Gene3D" id="2.60.200.40">
    <property type="match status" value="1"/>
</dbReference>
<dbReference type="PROSITE" id="PS50146">
    <property type="entry name" value="DAGK"/>
    <property type="match status" value="1"/>
</dbReference>
<evidence type="ECO:0000256" key="4">
    <source>
        <dbReference type="ARBA" id="ARBA00022840"/>
    </source>
</evidence>
<dbReference type="GO" id="GO:0016301">
    <property type="term" value="F:kinase activity"/>
    <property type="evidence" value="ECO:0007669"/>
    <property type="project" value="UniProtKB-KW"/>
</dbReference>
<proteinExistence type="predicted"/>